<reference evidence="2 3" key="1">
    <citation type="submission" date="2018-02" db="EMBL/GenBank/DDBJ databases">
        <title>Genome sequencing of Solimonas sp. HR-BB.</title>
        <authorList>
            <person name="Lee Y."/>
            <person name="Jeon C.O."/>
        </authorList>
    </citation>
    <scope>NUCLEOTIDE SEQUENCE [LARGE SCALE GENOMIC DNA]</scope>
    <source>
        <strain evidence="2 3">HR-BB</strain>
    </source>
</reference>
<protein>
    <submittedName>
        <fullName evidence="2">Thioesterase</fullName>
    </submittedName>
</protein>
<evidence type="ECO:0000313" key="2">
    <source>
        <dbReference type="EMBL" id="PPE72065.1"/>
    </source>
</evidence>
<dbReference type="InterPro" id="IPR029069">
    <property type="entry name" value="HotDog_dom_sf"/>
</dbReference>
<keyword evidence="3" id="KW-1185">Reference proteome</keyword>
<proteinExistence type="predicted"/>
<dbReference type="EMBL" id="PSNW01000016">
    <property type="protein sequence ID" value="PPE72065.1"/>
    <property type="molecule type" value="Genomic_DNA"/>
</dbReference>
<dbReference type="AlphaFoldDB" id="A0A2S5TAR4"/>
<dbReference type="InterPro" id="IPR006683">
    <property type="entry name" value="Thioestr_dom"/>
</dbReference>
<dbReference type="Proteomes" id="UP000238220">
    <property type="component" value="Unassembled WGS sequence"/>
</dbReference>
<sequence>MKAIQDYYAPEMSHCFGCGTRNAQGYRLKSHFHGSHAEALFTIDRQYSGGFPDYAYGGIVASLLDCHGIAAAAAFFHQAQGKTLEGGEPLPRFVTGSLKVDYKRPTPLGVELRLRGSLRSIEGRRVTVELALLDGAEVCATGELLAVQLKG</sequence>
<dbReference type="RefSeq" id="WP_104232221.1">
    <property type="nucleotide sequence ID" value="NZ_PSNW01000016.1"/>
</dbReference>
<accession>A0A2S5TAR4</accession>
<feature type="domain" description="Thioesterase" evidence="1">
    <location>
        <begin position="55"/>
        <end position="134"/>
    </location>
</feature>
<evidence type="ECO:0000313" key="3">
    <source>
        <dbReference type="Proteomes" id="UP000238220"/>
    </source>
</evidence>
<name>A0A2S5TAR4_9GAMM</name>
<dbReference type="SUPFAM" id="SSF54637">
    <property type="entry name" value="Thioesterase/thiol ester dehydrase-isomerase"/>
    <property type="match status" value="1"/>
</dbReference>
<dbReference type="Pfam" id="PF03061">
    <property type="entry name" value="4HBT"/>
    <property type="match status" value="1"/>
</dbReference>
<comment type="caution">
    <text evidence="2">The sequence shown here is derived from an EMBL/GenBank/DDBJ whole genome shotgun (WGS) entry which is preliminary data.</text>
</comment>
<dbReference type="Gene3D" id="3.10.129.10">
    <property type="entry name" value="Hotdog Thioesterase"/>
    <property type="match status" value="1"/>
</dbReference>
<gene>
    <name evidence="2" type="ORF">C3942_20430</name>
</gene>
<dbReference type="OrthoDB" id="9792301at2"/>
<evidence type="ECO:0000259" key="1">
    <source>
        <dbReference type="Pfam" id="PF03061"/>
    </source>
</evidence>
<organism evidence="2 3">
    <name type="scientific">Solimonas fluminis</name>
    <dbReference type="NCBI Taxonomy" id="2086571"/>
    <lineage>
        <taxon>Bacteria</taxon>
        <taxon>Pseudomonadati</taxon>
        <taxon>Pseudomonadota</taxon>
        <taxon>Gammaproteobacteria</taxon>
        <taxon>Nevskiales</taxon>
        <taxon>Nevskiaceae</taxon>
        <taxon>Solimonas</taxon>
    </lineage>
</organism>
<dbReference type="GO" id="GO:0016790">
    <property type="term" value="F:thiolester hydrolase activity"/>
    <property type="evidence" value="ECO:0007669"/>
    <property type="project" value="UniProtKB-ARBA"/>
</dbReference>